<sequence>MKVKKKGQQPMHCEIYFTQLTQKSTFSEASLYELFIRVVNLENESIRRLIFITATKARENHRKGSACNVEGAATRYQTILIYHRVLKAFF</sequence>
<name>A0A1J1HQL4_9DIPT</name>
<protein>
    <submittedName>
        <fullName evidence="1">CLUMA_CG004091, isoform A</fullName>
    </submittedName>
</protein>
<gene>
    <name evidence="1" type="ORF">CLUMA_CG004091</name>
</gene>
<evidence type="ECO:0000313" key="1">
    <source>
        <dbReference type="EMBL" id="CRK90335.1"/>
    </source>
</evidence>
<proteinExistence type="predicted"/>
<dbReference type="EMBL" id="CVRI01000018">
    <property type="protein sequence ID" value="CRK90335.1"/>
    <property type="molecule type" value="Genomic_DNA"/>
</dbReference>
<dbReference type="Proteomes" id="UP000183832">
    <property type="component" value="Unassembled WGS sequence"/>
</dbReference>
<reference evidence="1 2" key="1">
    <citation type="submission" date="2015-04" db="EMBL/GenBank/DDBJ databases">
        <authorList>
            <person name="Syromyatnikov M.Y."/>
            <person name="Popov V.N."/>
        </authorList>
    </citation>
    <scope>NUCLEOTIDE SEQUENCE [LARGE SCALE GENOMIC DNA]</scope>
</reference>
<dbReference type="AlphaFoldDB" id="A0A1J1HQL4"/>
<keyword evidence="2" id="KW-1185">Reference proteome</keyword>
<accession>A0A1J1HQL4</accession>
<organism evidence="1 2">
    <name type="scientific">Clunio marinus</name>
    <dbReference type="NCBI Taxonomy" id="568069"/>
    <lineage>
        <taxon>Eukaryota</taxon>
        <taxon>Metazoa</taxon>
        <taxon>Ecdysozoa</taxon>
        <taxon>Arthropoda</taxon>
        <taxon>Hexapoda</taxon>
        <taxon>Insecta</taxon>
        <taxon>Pterygota</taxon>
        <taxon>Neoptera</taxon>
        <taxon>Endopterygota</taxon>
        <taxon>Diptera</taxon>
        <taxon>Nematocera</taxon>
        <taxon>Chironomoidea</taxon>
        <taxon>Chironomidae</taxon>
        <taxon>Clunio</taxon>
    </lineage>
</organism>
<evidence type="ECO:0000313" key="2">
    <source>
        <dbReference type="Proteomes" id="UP000183832"/>
    </source>
</evidence>